<organism evidence="2 3">
    <name type="scientific">Candidatus Caccovicinus merdipullorum</name>
    <dbReference type="NCBI Taxonomy" id="2840724"/>
    <lineage>
        <taxon>Bacteria</taxon>
        <taxon>Bacillati</taxon>
        <taxon>Bacillota</taxon>
        <taxon>Clostridia</taxon>
        <taxon>Eubacteriales</taxon>
        <taxon>Candidatus Caccovicinus</taxon>
    </lineage>
</organism>
<dbReference type="Proteomes" id="UP000886860">
    <property type="component" value="Unassembled WGS sequence"/>
</dbReference>
<protein>
    <submittedName>
        <fullName evidence="2">Endonuclease/exonuclease/phosphatase family protein</fullName>
    </submittedName>
</protein>
<dbReference type="SUPFAM" id="SSF56219">
    <property type="entry name" value="DNase I-like"/>
    <property type="match status" value="1"/>
</dbReference>
<evidence type="ECO:0000259" key="1">
    <source>
        <dbReference type="Pfam" id="PF03372"/>
    </source>
</evidence>
<comment type="caution">
    <text evidence="2">The sequence shown here is derived from an EMBL/GenBank/DDBJ whole genome shotgun (WGS) entry which is preliminary data.</text>
</comment>
<keyword evidence="2" id="KW-0378">Hydrolase</keyword>
<gene>
    <name evidence="2" type="ORF">IAB60_13945</name>
</gene>
<keyword evidence="2" id="KW-0540">Nuclease</keyword>
<dbReference type="GO" id="GO:0004519">
    <property type="term" value="F:endonuclease activity"/>
    <property type="evidence" value="ECO:0007669"/>
    <property type="project" value="UniProtKB-KW"/>
</dbReference>
<dbReference type="PANTHER" id="PTHR14859">
    <property type="entry name" value="CALCOFLUOR WHITE HYPERSENSITIVE PROTEIN PRECURSOR"/>
    <property type="match status" value="1"/>
</dbReference>
<dbReference type="Pfam" id="PF03372">
    <property type="entry name" value="Exo_endo_phos"/>
    <property type="match status" value="1"/>
</dbReference>
<name>A0A9D1GNA7_9FIRM</name>
<dbReference type="GO" id="GO:0006506">
    <property type="term" value="P:GPI anchor biosynthetic process"/>
    <property type="evidence" value="ECO:0007669"/>
    <property type="project" value="TreeGrafter"/>
</dbReference>
<dbReference type="EMBL" id="DVKS01000231">
    <property type="protein sequence ID" value="HIT43174.1"/>
    <property type="molecule type" value="Genomic_DNA"/>
</dbReference>
<evidence type="ECO:0000313" key="3">
    <source>
        <dbReference type="Proteomes" id="UP000886860"/>
    </source>
</evidence>
<evidence type="ECO:0000313" key="2">
    <source>
        <dbReference type="EMBL" id="HIT43174.1"/>
    </source>
</evidence>
<dbReference type="AlphaFoldDB" id="A0A9D1GNA7"/>
<keyword evidence="2" id="KW-0255">Endonuclease</keyword>
<proteinExistence type="predicted"/>
<dbReference type="InterPro" id="IPR051916">
    <property type="entry name" value="GPI-anchor_lipid_remodeler"/>
</dbReference>
<dbReference type="InterPro" id="IPR036691">
    <property type="entry name" value="Endo/exonu/phosph_ase_sf"/>
</dbReference>
<dbReference type="GO" id="GO:0016020">
    <property type="term" value="C:membrane"/>
    <property type="evidence" value="ECO:0007669"/>
    <property type="project" value="GOC"/>
</dbReference>
<reference evidence="2" key="2">
    <citation type="journal article" date="2021" name="PeerJ">
        <title>Extensive microbial diversity within the chicken gut microbiome revealed by metagenomics and culture.</title>
        <authorList>
            <person name="Gilroy R."/>
            <person name="Ravi A."/>
            <person name="Getino M."/>
            <person name="Pursley I."/>
            <person name="Horton D.L."/>
            <person name="Alikhan N.F."/>
            <person name="Baker D."/>
            <person name="Gharbi K."/>
            <person name="Hall N."/>
            <person name="Watson M."/>
            <person name="Adriaenssens E.M."/>
            <person name="Foster-Nyarko E."/>
            <person name="Jarju S."/>
            <person name="Secka A."/>
            <person name="Antonio M."/>
            <person name="Oren A."/>
            <person name="Chaudhuri R.R."/>
            <person name="La Ragione R."/>
            <person name="Hildebrand F."/>
            <person name="Pallen M.J."/>
        </authorList>
    </citation>
    <scope>NUCLEOTIDE SEQUENCE</scope>
    <source>
        <strain evidence="2">CHK123-3438</strain>
    </source>
</reference>
<sequence>MKLMTLNSHSLAEADYERKLHLCADGIRQLEPDILAMQEVNQTRNAPEADVQQLKDSGFLRCPALPGEVIPPVRRDNHAFRMAVLAAEAGRPFFWTWVPAKVGYDRYDEGLALFSRFPIKEIRQFYLTRSKDYQNWKTRKALGIAVETEAGRQHAYSLHMGWWNDMDEPFLSQWERLEEETRELKQKGETVWLMGDFNAPAGISGESWEKIRSCGWTDTYDSAEQKDEGITVGGIIDGWRETAAPHPAMRIDYIWCSRPYPVLRSMAVFNGKGCFGYPAFSPVSDHFGVMAECGIPKE</sequence>
<dbReference type="PANTHER" id="PTHR14859:SF1">
    <property type="entry name" value="PGAP2-INTERACTING PROTEIN"/>
    <property type="match status" value="1"/>
</dbReference>
<dbReference type="CDD" id="cd09079">
    <property type="entry name" value="RgfB-like"/>
    <property type="match status" value="1"/>
</dbReference>
<reference evidence="2" key="1">
    <citation type="submission" date="2020-10" db="EMBL/GenBank/DDBJ databases">
        <authorList>
            <person name="Gilroy R."/>
        </authorList>
    </citation>
    <scope>NUCLEOTIDE SEQUENCE</scope>
    <source>
        <strain evidence="2">CHK123-3438</strain>
    </source>
</reference>
<accession>A0A9D1GNA7</accession>
<dbReference type="Gene3D" id="3.60.10.10">
    <property type="entry name" value="Endonuclease/exonuclease/phosphatase"/>
    <property type="match status" value="1"/>
</dbReference>
<dbReference type="InterPro" id="IPR005135">
    <property type="entry name" value="Endo/exonuclease/phosphatase"/>
</dbReference>
<feature type="domain" description="Endonuclease/exonuclease/phosphatase" evidence="1">
    <location>
        <begin position="4"/>
        <end position="286"/>
    </location>
</feature>